<sequence length="1293" mass="141544">MQSEEGEQTWETISIHPDVIDEVNVSSMRLESDDGFVREQIALSISISEPSSNFTRFWEGDNEPDTADGKSVIEFSLNPLDVVKALPDNASRNNHGSQSQQQQQLLELLTGLRAYAEKMFPRATITSSQSSTNCQQQQPDMGFEPEAIFASCRSPLCVEVGKENTPSPSPLPKSFFADPDVSFEESAEGLGFKVTASGDRRPQPMPLFKYQTVRTPLRLCVGPDGIVERRRGSSSTIPAATPASRPINSPFSVASGLETPSPCAQPLEAPNLEPMDASLDEDIASESARKVSTAECPPEKVEKPPIQSEVGTDRPQTSISIAARQMLKRSTPATNLDSIMEEVSQKCDVCDLDEISLGYYFSVTSATESEETPQSQSRVGRARKRVWKKSPSAKHPVTPVEEVSQKGDVYDLNEISDTEDADHQPETKRANLSTFEHFVEENKLELRRKGKREASETGGRDLVEDIVAVLGSAAKQPLRGCRRSIRLAKWAETRVEAAPFDGEDGDGNDDNKASEEDPDKEVLAGSMDVMRHQAAVTLSPLLDTLTAPQVPSQEDLLRDEDPIGESDLSTSQQSNAGEGGEPVFNQCSLVQDSRTPLESTQSIHPRPGIIDAARLLKVVSPPHTPPTALVEVHPDKTPGETVRQLGVESLLESPERARRTAVASDEENNVRPLPIVIPKALSPHIEEDFASKSGEDVNSVKRKAGRLRAIPSVDLDDSKSSSQQPTPPSKSTKRVTIDSDAFLSPIQRPPSSTRRSRRQSRASTATNTTVTTTLTTDANSTLEDSQTINRSAPSPMVMSPFQRLEAAVKALESEEKGAPELLVSSTDLKTSKRLWDTTATYLADESPCPDAAGALTPNDKPPPPGGLIVPAFGNKYFSIAAKLKGDRKSTGKEAVSRRESTKSRASPSRGRRFFASTFAERNKREVEKRFFEVIQKKTANVTNKQKKKSTDGGKQRRKSTSKKKEKKDGDPLDLQLSYLEDSNGVEKEKEEAFRPPKDAAGAGADDDLECRLQSRPAIRRAAAIARSRILETSLCAAEEEKLISSALTLELLFRVHAPAGSSAFLSSIFSKEAVLPLQKLFPRRSRATLVPYCCSEDLSYNDRSSLPSPIPAVRKAAKVELTETAEVRTPGDNSLDATCRRPTLGLFAPTPNTSGVYDFTLSEDDELVKGLPRLGRRHKKGVLKGTLSLLAATPEHSSQPIISAGFLTDMNRCVGVVFSTLNIVVSGFRPSPSLSSLRPLLIPELVESEFSNRLNQLRDQVEEIQRLLRCWQRRHLQESEAGRTKGEDNRVHL</sequence>
<name>A0A3P6P591_TAEAS</name>
<feature type="compositionally biased region" description="Basic and acidic residues" evidence="2">
    <location>
        <begin position="984"/>
        <end position="997"/>
    </location>
</feature>
<keyword evidence="4" id="KW-1185">Reference proteome</keyword>
<feature type="region of interest" description="Disordered" evidence="2">
    <location>
        <begin position="229"/>
        <end position="272"/>
    </location>
</feature>
<feature type="compositionally biased region" description="Polar residues" evidence="2">
    <location>
        <begin position="567"/>
        <end position="576"/>
    </location>
</feature>
<organism evidence="3 4">
    <name type="scientific">Taenia asiatica</name>
    <name type="common">Asian tapeworm</name>
    <dbReference type="NCBI Taxonomy" id="60517"/>
    <lineage>
        <taxon>Eukaryota</taxon>
        <taxon>Metazoa</taxon>
        <taxon>Spiralia</taxon>
        <taxon>Lophotrochozoa</taxon>
        <taxon>Platyhelminthes</taxon>
        <taxon>Cestoda</taxon>
        <taxon>Eucestoda</taxon>
        <taxon>Cyclophyllidea</taxon>
        <taxon>Taeniidae</taxon>
        <taxon>Taenia</taxon>
    </lineage>
</organism>
<feature type="compositionally biased region" description="Basic residues" evidence="2">
    <location>
        <begin position="955"/>
        <end position="965"/>
    </location>
</feature>
<feature type="region of interest" description="Disordered" evidence="2">
    <location>
        <begin position="941"/>
        <end position="1006"/>
    </location>
</feature>
<feature type="region of interest" description="Disordered" evidence="2">
    <location>
        <begin position="498"/>
        <end position="518"/>
    </location>
</feature>
<feature type="region of interest" description="Disordered" evidence="2">
    <location>
        <begin position="887"/>
        <end position="916"/>
    </location>
</feature>
<keyword evidence="1" id="KW-0175">Coiled coil</keyword>
<accession>A0A3P6P591</accession>
<proteinExistence type="predicted"/>
<reference evidence="3 4" key="1">
    <citation type="submission" date="2018-11" db="EMBL/GenBank/DDBJ databases">
        <authorList>
            <consortium name="Pathogen Informatics"/>
        </authorList>
    </citation>
    <scope>NUCLEOTIDE SEQUENCE [LARGE SCALE GENOMIC DNA]</scope>
</reference>
<feature type="region of interest" description="Disordered" evidence="2">
    <location>
        <begin position="545"/>
        <end position="584"/>
    </location>
</feature>
<feature type="region of interest" description="Disordered" evidence="2">
    <location>
        <begin position="691"/>
        <end position="797"/>
    </location>
</feature>
<evidence type="ECO:0000313" key="3">
    <source>
        <dbReference type="EMBL" id="VDK22835.1"/>
    </source>
</evidence>
<evidence type="ECO:0000256" key="2">
    <source>
        <dbReference type="SAM" id="MobiDB-lite"/>
    </source>
</evidence>
<feature type="compositionally biased region" description="Polar residues" evidence="2">
    <location>
        <begin position="366"/>
        <end position="378"/>
    </location>
</feature>
<feature type="compositionally biased region" description="Polar residues" evidence="2">
    <location>
        <begin position="783"/>
        <end position="792"/>
    </location>
</feature>
<gene>
    <name evidence="3" type="ORF">TASK_LOCUS1307</name>
</gene>
<feature type="compositionally biased region" description="Basic residues" evidence="2">
    <location>
        <begin position="380"/>
        <end position="392"/>
    </location>
</feature>
<evidence type="ECO:0000313" key="4">
    <source>
        <dbReference type="Proteomes" id="UP000282613"/>
    </source>
</evidence>
<feature type="compositionally biased region" description="Low complexity" evidence="2">
    <location>
        <begin position="761"/>
        <end position="782"/>
    </location>
</feature>
<dbReference type="OrthoDB" id="6269305at2759"/>
<feature type="compositionally biased region" description="Basic and acidic residues" evidence="2">
    <location>
        <begin position="887"/>
        <end position="902"/>
    </location>
</feature>
<dbReference type="EMBL" id="UYRS01000306">
    <property type="protein sequence ID" value="VDK22835.1"/>
    <property type="molecule type" value="Genomic_DNA"/>
</dbReference>
<protein>
    <submittedName>
        <fullName evidence="3">Uncharacterized protein</fullName>
    </submittedName>
</protein>
<feature type="region of interest" description="Disordered" evidence="2">
    <location>
        <begin position="366"/>
        <end position="409"/>
    </location>
</feature>
<dbReference type="Proteomes" id="UP000282613">
    <property type="component" value="Unassembled WGS sequence"/>
</dbReference>
<feature type="coiled-coil region" evidence="1">
    <location>
        <begin position="1247"/>
        <end position="1274"/>
    </location>
</feature>
<evidence type="ECO:0000256" key="1">
    <source>
        <dbReference type="SAM" id="Coils"/>
    </source>
</evidence>
<feature type="region of interest" description="Disordered" evidence="2">
    <location>
        <begin position="286"/>
        <end position="314"/>
    </location>
</feature>
<feature type="compositionally biased region" description="Low complexity" evidence="2">
    <location>
        <begin position="233"/>
        <end position="247"/>
    </location>
</feature>